<dbReference type="GO" id="GO:0003735">
    <property type="term" value="F:structural constituent of ribosome"/>
    <property type="evidence" value="ECO:0007669"/>
    <property type="project" value="InterPro"/>
</dbReference>
<dbReference type="InterPro" id="IPR001892">
    <property type="entry name" value="Ribosomal_uS13"/>
</dbReference>
<evidence type="ECO:0000313" key="9">
    <source>
        <dbReference type="EMBL" id="PPQ33792.1"/>
    </source>
</evidence>
<dbReference type="GO" id="GO:0019843">
    <property type="term" value="F:rRNA binding"/>
    <property type="evidence" value="ECO:0007669"/>
    <property type="project" value="UniProtKB-UniRule"/>
</dbReference>
<dbReference type="EMBL" id="NHSJ01000013">
    <property type="protein sequence ID" value="PPQ33792.1"/>
    <property type="molecule type" value="Genomic_DNA"/>
</dbReference>
<dbReference type="InterPro" id="IPR027437">
    <property type="entry name" value="Rbsml_uS13_C"/>
</dbReference>
<dbReference type="Pfam" id="PF00416">
    <property type="entry name" value="Ribosomal_S13"/>
    <property type="match status" value="1"/>
</dbReference>
<evidence type="ECO:0000256" key="6">
    <source>
        <dbReference type="ARBA" id="ARBA00035166"/>
    </source>
</evidence>
<dbReference type="AlphaFoldDB" id="A0A2S6NGM2"/>
<sequence>MARIAGVNIPTNKRVVIALQYIHGIGSSKAAEICEKVGIAVDRRVNQLSDAEVLRIRETIDRDYMVEGDLRREVAMNIKRLMDLGCYRGLRHRRGLPVRGQRTHTNARTRKGKAKPIAGKKK</sequence>
<dbReference type="PIRSF" id="PIRSF002134">
    <property type="entry name" value="Ribosomal_S13"/>
    <property type="match status" value="1"/>
</dbReference>
<dbReference type="FunFam" id="1.10.8.50:FF:000001">
    <property type="entry name" value="30S ribosomal protein S13"/>
    <property type="match status" value="1"/>
</dbReference>
<dbReference type="GO" id="GO:0005829">
    <property type="term" value="C:cytosol"/>
    <property type="evidence" value="ECO:0007669"/>
    <property type="project" value="TreeGrafter"/>
</dbReference>
<keyword evidence="2 7" id="KW-0699">rRNA-binding</keyword>
<dbReference type="NCBIfam" id="TIGR03631">
    <property type="entry name" value="uS13_bact"/>
    <property type="match status" value="1"/>
</dbReference>
<comment type="caution">
    <text evidence="9">The sequence shown here is derived from an EMBL/GenBank/DDBJ whole genome shotgun (WGS) entry which is preliminary data.</text>
</comment>
<dbReference type="InterPro" id="IPR019980">
    <property type="entry name" value="Ribosomal_uS13_bac-type"/>
</dbReference>
<dbReference type="GO" id="GO:0006412">
    <property type="term" value="P:translation"/>
    <property type="evidence" value="ECO:0007669"/>
    <property type="project" value="UniProtKB-UniRule"/>
</dbReference>
<evidence type="ECO:0000256" key="8">
    <source>
        <dbReference type="RuleBase" id="RU003830"/>
    </source>
</evidence>
<dbReference type="RefSeq" id="WP_104505992.1">
    <property type="nucleotide sequence ID" value="NZ_JACIGC010000001.1"/>
</dbReference>
<comment type="function">
    <text evidence="7">Located at the top of the head of the 30S subunit, it contacts several helices of the 16S rRNA. In the 70S ribosome it contacts the 23S rRNA (bridge B1a) and protein L5 of the 50S subunit (bridge B1b), connecting the 2 subunits; these bridges are implicated in subunit movement. Contacts the tRNAs in the A and P-sites.</text>
</comment>
<dbReference type="Proteomes" id="UP000239089">
    <property type="component" value="Unassembled WGS sequence"/>
</dbReference>
<dbReference type="OrthoDB" id="9803610at2"/>
<keyword evidence="5 7" id="KW-0687">Ribonucleoprotein</keyword>
<evidence type="ECO:0000313" key="10">
    <source>
        <dbReference type="Proteomes" id="UP000239089"/>
    </source>
</evidence>
<evidence type="ECO:0000256" key="2">
    <source>
        <dbReference type="ARBA" id="ARBA00022730"/>
    </source>
</evidence>
<evidence type="ECO:0000256" key="5">
    <source>
        <dbReference type="ARBA" id="ARBA00023274"/>
    </source>
</evidence>
<evidence type="ECO:0000256" key="3">
    <source>
        <dbReference type="ARBA" id="ARBA00022884"/>
    </source>
</evidence>
<dbReference type="InterPro" id="IPR018269">
    <property type="entry name" value="Ribosomal_uS13_CS"/>
</dbReference>
<accession>A0A2S6NGM2</accession>
<evidence type="ECO:0000256" key="4">
    <source>
        <dbReference type="ARBA" id="ARBA00022980"/>
    </source>
</evidence>
<dbReference type="GO" id="GO:0015935">
    <property type="term" value="C:small ribosomal subunit"/>
    <property type="evidence" value="ECO:0007669"/>
    <property type="project" value="TreeGrafter"/>
</dbReference>
<gene>
    <name evidence="7" type="primary">rpsM</name>
    <name evidence="9" type="ORF">CCR94_00805</name>
</gene>
<comment type="similarity">
    <text evidence="1 7 8">Belongs to the universal ribosomal protein uS13 family.</text>
</comment>
<proteinExistence type="inferred from homology"/>
<dbReference type="PANTHER" id="PTHR10871">
    <property type="entry name" value="30S RIBOSOMAL PROTEIN S13/40S RIBOSOMAL PROTEIN S18"/>
    <property type="match status" value="1"/>
</dbReference>
<keyword evidence="10" id="KW-1185">Reference proteome</keyword>
<dbReference type="Gene3D" id="4.10.910.10">
    <property type="entry name" value="30s ribosomal protein s13, domain 2"/>
    <property type="match status" value="1"/>
</dbReference>
<evidence type="ECO:0000256" key="1">
    <source>
        <dbReference type="ARBA" id="ARBA00008080"/>
    </source>
</evidence>
<evidence type="ECO:0000256" key="7">
    <source>
        <dbReference type="HAMAP-Rule" id="MF_01315"/>
    </source>
</evidence>
<comment type="subunit">
    <text evidence="7">Part of the 30S ribosomal subunit. Forms a loose heterodimer with protein S19. Forms two bridges to the 50S subunit in the 70S ribosome.</text>
</comment>
<dbReference type="Gene3D" id="1.10.8.50">
    <property type="match status" value="1"/>
</dbReference>
<keyword evidence="3 7" id="KW-0694">RNA-binding</keyword>
<reference evidence="9 10" key="1">
    <citation type="journal article" date="2018" name="Arch. Microbiol.">
        <title>New insights into the metabolic potential of the phototrophic purple bacterium Rhodopila globiformis DSM 161(T) from its draft genome sequence and evidence for a vanadium-dependent nitrogenase.</title>
        <authorList>
            <person name="Imhoff J.F."/>
            <person name="Rahn T."/>
            <person name="Kunzel S."/>
            <person name="Neulinger S.C."/>
        </authorList>
    </citation>
    <scope>NUCLEOTIDE SEQUENCE [LARGE SCALE GENOMIC DNA]</scope>
    <source>
        <strain evidence="9 10">DSM 16996</strain>
    </source>
</reference>
<dbReference type="InterPro" id="IPR010979">
    <property type="entry name" value="Ribosomal_uS13-like_H2TH"/>
</dbReference>
<dbReference type="PANTHER" id="PTHR10871:SF1">
    <property type="entry name" value="SMALL RIBOSOMAL SUBUNIT PROTEIN US13M"/>
    <property type="match status" value="1"/>
</dbReference>
<dbReference type="SUPFAM" id="SSF46946">
    <property type="entry name" value="S13-like H2TH domain"/>
    <property type="match status" value="1"/>
</dbReference>
<organism evidence="9 10">
    <name type="scientific">Rhodoblastus sphagnicola</name>
    <dbReference type="NCBI Taxonomy" id="333368"/>
    <lineage>
        <taxon>Bacteria</taxon>
        <taxon>Pseudomonadati</taxon>
        <taxon>Pseudomonadota</taxon>
        <taxon>Alphaproteobacteria</taxon>
        <taxon>Hyphomicrobiales</taxon>
        <taxon>Rhodoblastaceae</taxon>
        <taxon>Rhodoblastus</taxon>
    </lineage>
</organism>
<dbReference type="HAMAP" id="MF_01315">
    <property type="entry name" value="Ribosomal_uS13"/>
    <property type="match status" value="1"/>
</dbReference>
<protein>
    <recommendedName>
        <fullName evidence="6 7">Small ribosomal subunit protein uS13</fullName>
    </recommendedName>
</protein>
<dbReference type="FunFam" id="4.10.910.10:FF:000001">
    <property type="entry name" value="30S ribosomal protein S13"/>
    <property type="match status" value="1"/>
</dbReference>
<dbReference type="PROSITE" id="PS50159">
    <property type="entry name" value="RIBOSOMAL_S13_2"/>
    <property type="match status" value="1"/>
</dbReference>
<name>A0A2S6NGM2_9HYPH</name>
<dbReference type="PROSITE" id="PS00646">
    <property type="entry name" value="RIBOSOMAL_S13_1"/>
    <property type="match status" value="1"/>
</dbReference>
<keyword evidence="4 7" id="KW-0689">Ribosomal protein</keyword>
<dbReference type="GO" id="GO:0000049">
    <property type="term" value="F:tRNA binding"/>
    <property type="evidence" value="ECO:0007669"/>
    <property type="project" value="UniProtKB-UniRule"/>
</dbReference>
<keyword evidence="7" id="KW-0820">tRNA-binding</keyword>